<keyword evidence="1" id="KW-0472">Membrane</keyword>
<keyword evidence="1" id="KW-1133">Transmembrane helix</keyword>
<dbReference type="AlphaFoldDB" id="A0A8X6ME27"/>
<feature type="transmembrane region" description="Helical" evidence="1">
    <location>
        <begin position="107"/>
        <end position="125"/>
    </location>
</feature>
<reference evidence="2" key="1">
    <citation type="submission" date="2020-08" db="EMBL/GenBank/DDBJ databases">
        <title>Multicomponent nature underlies the extraordinary mechanical properties of spider dragline silk.</title>
        <authorList>
            <person name="Kono N."/>
            <person name="Nakamura H."/>
            <person name="Mori M."/>
            <person name="Yoshida Y."/>
            <person name="Ohtoshi R."/>
            <person name="Malay A.D."/>
            <person name="Moran D.A.P."/>
            <person name="Tomita M."/>
            <person name="Numata K."/>
            <person name="Arakawa K."/>
        </authorList>
    </citation>
    <scope>NUCLEOTIDE SEQUENCE</scope>
</reference>
<gene>
    <name evidence="2" type="ORF">NPIL_448431</name>
</gene>
<comment type="caution">
    <text evidence="2">The sequence shown here is derived from an EMBL/GenBank/DDBJ whole genome shotgun (WGS) entry which is preliminary data.</text>
</comment>
<dbReference type="EMBL" id="BMAW01045415">
    <property type="protein sequence ID" value="GFS49919.1"/>
    <property type="molecule type" value="Genomic_DNA"/>
</dbReference>
<name>A0A8X6ME27_NEPPI</name>
<evidence type="ECO:0000313" key="2">
    <source>
        <dbReference type="EMBL" id="GFS49919.1"/>
    </source>
</evidence>
<evidence type="ECO:0000256" key="1">
    <source>
        <dbReference type="SAM" id="Phobius"/>
    </source>
</evidence>
<accession>A0A8X6ME27</accession>
<dbReference type="Proteomes" id="UP000887013">
    <property type="component" value="Unassembled WGS sequence"/>
</dbReference>
<evidence type="ECO:0000313" key="3">
    <source>
        <dbReference type="Proteomes" id="UP000887013"/>
    </source>
</evidence>
<protein>
    <submittedName>
        <fullName evidence="2">Uncharacterized protein</fullName>
    </submittedName>
</protein>
<keyword evidence="3" id="KW-1185">Reference proteome</keyword>
<keyword evidence="1" id="KW-0812">Transmembrane</keyword>
<organism evidence="2 3">
    <name type="scientific">Nephila pilipes</name>
    <name type="common">Giant wood spider</name>
    <name type="synonym">Nephila maculata</name>
    <dbReference type="NCBI Taxonomy" id="299642"/>
    <lineage>
        <taxon>Eukaryota</taxon>
        <taxon>Metazoa</taxon>
        <taxon>Ecdysozoa</taxon>
        <taxon>Arthropoda</taxon>
        <taxon>Chelicerata</taxon>
        <taxon>Arachnida</taxon>
        <taxon>Araneae</taxon>
        <taxon>Araneomorphae</taxon>
        <taxon>Entelegynae</taxon>
        <taxon>Araneoidea</taxon>
        <taxon>Nephilidae</taxon>
        <taxon>Nephila</taxon>
    </lineage>
</organism>
<sequence length="163" mass="18492">MNLYKASAFAAVYDAECCPVLSSLTAVFCPLLNISNQQNTVCHEFVLSLHKNPIQQWISTFDTPSPTHSIRSIAGHNYCLSSFMPMLVTMVKRRTTVFVLSPTGRTIYAFTLAFGVYFSVFYCRLEFAYDERGLVSILLYDRSTERSIENKSESYNLSSVKYS</sequence>
<proteinExistence type="predicted"/>